<dbReference type="SUPFAM" id="SSF54236">
    <property type="entry name" value="Ubiquitin-like"/>
    <property type="match status" value="1"/>
</dbReference>
<dbReference type="AlphaFoldDB" id="A0AAD4J4A9"/>
<evidence type="ECO:0000256" key="1">
    <source>
        <dbReference type="SAM" id="MobiDB-lite"/>
    </source>
</evidence>
<comment type="caution">
    <text evidence="3">The sequence shown here is derived from an EMBL/GenBank/DDBJ whole genome shotgun (WGS) entry which is preliminary data.</text>
</comment>
<dbReference type="CDD" id="cd17058">
    <property type="entry name" value="Ubl_SNRNP25"/>
    <property type="match status" value="1"/>
</dbReference>
<dbReference type="GO" id="GO:0000398">
    <property type="term" value="P:mRNA splicing, via spliceosome"/>
    <property type="evidence" value="ECO:0007669"/>
    <property type="project" value="InterPro"/>
</dbReference>
<gene>
    <name evidence="3" type="ORF">C2S53_017672</name>
</gene>
<protein>
    <submittedName>
        <fullName evidence="3">Ubiquitin-like superfamily protein</fullName>
    </submittedName>
</protein>
<dbReference type="PANTHER" id="PTHR14942">
    <property type="entry name" value="U11/U12 SMALL NUCLEAR RIBONUCLEOPROTEIN 25 KDA PROTEIN"/>
    <property type="match status" value="1"/>
</dbReference>
<feature type="compositionally biased region" description="Basic and acidic residues" evidence="1">
    <location>
        <begin position="155"/>
        <end position="165"/>
    </location>
</feature>
<proteinExistence type="predicted"/>
<dbReference type="InterPro" id="IPR039690">
    <property type="entry name" value="SNRNP25"/>
</dbReference>
<accession>A0AAD4J4A9</accession>
<dbReference type="EMBL" id="SDAM02000167">
    <property type="protein sequence ID" value="KAH6826323.1"/>
    <property type="molecule type" value="Genomic_DNA"/>
</dbReference>
<evidence type="ECO:0000313" key="3">
    <source>
        <dbReference type="EMBL" id="KAH6826323.1"/>
    </source>
</evidence>
<evidence type="ECO:0000313" key="4">
    <source>
        <dbReference type="Proteomes" id="UP001190926"/>
    </source>
</evidence>
<dbReference type="InterPro" id="IPR029071">
    <property type="entry name" value="Ubiquitin-like_domsf"/>
</dbReference>
<dbReference type="Proteomes" id="UP001190926">
    <property type="component" value="Unassembled WGS sequence"/>
</dbReference>
<feature type="region of interest" description="Disordered" evidence="1">
    <location>
        <begin position="141"/>
        <end position="165"/>
    </location>
</feature>
<keyword evidence="4" id="KW-1185">Reference proteome</keyword>
<name>A0AAD4J4A9_PERFH</name>
<reference evidence="3 4" key="1">
    <citation type="journal article" date="2021" name="Nat. Commun.">
        <title>Incipient diploidization of the medicinal plant Perilla within 10,000 years.</title>
        <authorList>
            <person name="Zhang Y."/>
            <person name="Shen Q."/>
            <person name="Leng L."/>
            <person name="Zhang D."/>
            <person name="Chen S."/>
            <person name="Shi Y."/>
            <person name="Ning Z."/>
            <person name="Chen S."/>
        </authorList>
    </citation>
    <scope>NUCLEOTIDE SEQUENCE [LARGE SCALE GENOMIC DNA]</scope>
    <source>
        <strain evidence="4">cv. PC099</strain>
    </source>
</reference>
<sequence length="255" mass="29352">MMQILESGNDHCKPRFSNGSMMCLFPPMPYVGSPRRSFFYNRLQPPPLRLTVLKLDGSSFGVEVSEMGTVGELKRGVEAAFDHLPKEGPGRIAWEHVWGQFCLCHEGEMLLTDRDYISMLGIKDGDQLQFTHRASSTNNFRRIKSKGADTSEDDEPHKTVGHKNSDHDEEILEDNHDVHWDLEDDDGVSQREHRSSLFLKGWFPYRKFSSSGSRLRLGERGCSSRSSRNMLVSFKNCLRFSGHKYEPRRLNWKIK</sequence>
<dbReference type="Gene3D" id="3.10.20.90">
    <property type="entry name" value="Phosphatidylinositol 3-kinase Catalytic Subunit, Chain A, domain 1"/>
    <property type="match status" value="1"/>
</dbReference>
<evidence type="ECO:0000259" key="2">
    <source>
        <dbReference type="Pfam" id="PF18036"/>
    </source>
</evidence>
<feature type="domain" description="SNRNP25 ubiquitin-like" evidence="2">
    <location>
        <begin position="48"/>
        <end position="133"/>
    </location>
</feature>
<organism evidence="3 4">
    <name type="scientific">Perilla frutescens var. hirtella</name>
    <name type="common">Perilla citriodora</name>
    <name type="synonym">Perilla setoyensis</name>
    <dbReference type="NCBI Taxonomy" id="608512"/>
    <lineage>
        <taxon>Eukaryota</taxon>
        <taxon>Viridiplantae</taxon>
        <taxon>Streptophyta</taxon>
        <taxon>Embryophyta</taxon>
        <taxon>Tracheophyta</taxon>
        <taxon>Spermatophyta</taxon>
        <taxon>Magnoliopsida</taxon>
        <taxon>eudicotyledons</taxon>
        <taxon>Gunneridae</taxon>
        <taxon>Pentapetalae</taxon>
        <taxon>asterids</taxon>
        <taxon>lamiids</taxon>
        <taxon>Lamiales</taxon>
        <taxon>Lamiaceae</taxon>
        <taxon>Nepetoideae</taxon>
        <taxon>Elsholtzieae</taxon>
        <taxon>Perilla</taxon>
    </lineage>
</organism>
<dbReference type="InterPro" id="IPR040610">
    <property type="entry name" value="SNRNP25_ubiquitin"/>
</dbReference>
<dbReference type="Pfam" id="PF18036">
    <property type="entry name" value="Ubiquitin_4"/>
    <property type="match status" value="1"/>
</dbReference>
<dbReference type="PANTHER" id="PTHR14942:SF9">
    <property type="entry name" value="OS02G0188500 PROTEIN"/>
    <property type="match status" value="1"/>
</dbReference>